<keyword evidence="2" id="KW-1185">Reference proteome</keyword>
<dbReference type="Proteomes" id="UP000217696">
    <property type="component" value="Chromosome"/>
</dbReference>
<dbReference type="InterPro" id="IPR027463">
    <property type="entry name" value="AcrB_DN_DC_subdom"/>
</dbReference>
<dbReference type="Pfam" id="PF00873">
    <property type="entry name" value="ACR_tran"/>
    <property type="match status" value="1"/>
</dbReference>
<accession>A0A0U5AXC1</accession>
<dbReference type="SUPFAM" id="SSF82714">
    <property type="entry name" value="Multidrug efflux transporter AcrB TolC docking domain, DN and DC subdomains"/>
    <property type="match status" value="1"/>
</dbReference>
<evidence type="ECO:0000313" key="1">
    <source>
        <dbReference type="EMBL" id="BAU28385.1"/>
    </source>
</evidence>
<dbReference type="Gene3D" id="3.30.70.1320">
    <property type="entry name" value="Multidrug efflux transporter AcrB pore domain like"/>
    <property type="match status" value="1"/>
</dbReference>
<dbReference type="RefSeq" id="WP_096466145.1">
    <property type="nucleotide sequence ID" value="NZ_AP017312.1"/>
</dbReference>
<dbReference type="GO" id="GO:0005886">
    <property type="term" value="C:plasma membrane"/>
    <property type="evidence" value="ECO:0007669"/>
    <property type="project" value="TreeGrafter"/>
</dbReference>
<dbReference type="Gene3D" id="1.20.1640.10">
    <property type="entry name" value="Multidrug efflux transporter AcrB transmembrane domain"/>
    <property type="match status" value="2"/>
</dbReference>
<dbReference type="PANTHER" id="PTHR32063">
    <property type="match status" value="1"/>
</dbReference>
<dbReference type="KEGG" id="asoc:CB4_02559"/>
<dbReference type="PRINTS" id="PR00702">
    <property type="entry name" value="ACRIFLAVINRP"/>
</dbReference>
<reference evidence="1 2" key="1">
    <citation type="submission" date="2015-12" db="EMBL/GenBank/DDBJ databases">
        <title>Genome sequence of Aneurinibacillus soli.</title>
        <authorList>
            <person name="Lee J.S."/>
            <person name="Lee K.C."/>
            <person name="Kim K.K."/>
            <person name="Lee B.W."/>
        </authorList>
    </citation>
    <scope>NUCLEOTIDE SEQUENCE [LARGE SCALE GENOMIC DNA]</scope>
    <source>
        <strain evidence="1 2">CB4</strain>
    </source>
</reference>
<dbReference type="GO" id="GO:0042910">
    <property type="term" value="F:xenobiotic transmembrane transporter activity"/>
    <property type="evidence" value="ECO:0007669"/>
    <property type="project" value="TreeGrafter"/>
</dbReference>
<gene>
    <name evidence="1" type="primary">swrC_1</name>
    <name evidence="1" type="ORF">CB4_02559</name>
</gene>
<proteinExistence type="predicted"/>
<dbReference type="OrthoDB" id="9757876at2"/>
<protein>
    <submittedName>
        <fullName evidence="1">Swarming motility protein SwrC</fullName>
    </submittedName>
</protein>
<dbReference type="Gene3D" id="3.30.70.1430">
    <property type="entry name" value="Multidrug efflux transporter AcrB pore domain"/>
    <property type="match status" value="2"/>
</dbReference>
<dbReference type="InterPro" id="IPR001036">
    <property type="entry name" value="Acrflvin-R"/>
</dbReference>
<dbReference type="AlphaFoldDB" id="A0A0U5AXC1"/>
<dbReference type="Gene3D" id="3.30.70.1440">
    <property type="entry name" value="Multidrug efflux transporter AcrB pore domain"/>
    <property type="match status" value="1"/>
</dbReference>
<dbReference type="SUPFAM" id="SSF82866">
    <property type="entry name" value="Multidrug efflux transporter AcrB transmembrane domain"/>
    <property type="match status" value="2"/>
</dbReference>
<dbReference type="EMBL" id="AP017312">
    <property type="protein sequence ID" value="BAU28385.1"/>
    <property type="molecule type" value="Genomic_DNA"/>
</dbReference>
<dbReference type="Gene3D" id="3.30.2090.10">
    <property type="entry name" value="Multidrug efflux transporter AcrB TolC docking domain, DN and DC subdomains"/>
    <property type="match status" value="2"/>
</dbReference>
<dbReference type="PANTHER" id="PTHR32063:SF0">
    <property type="entry name" value="SWARMING MOTILITY PROTEIN SWRC"/>
    <property type="match status" value="1"/>
</dbReference>
<evidence type="ECO:0000313" key="2">
    <source>
        <dbReference type="Proteomes" id="UP000217696"/>
    </source>
</evidence>
<sequence>MKKIIEASMQRAVLLLVCIVLIVAWGGISAFQMQRDYLPSINNTTLLVSLRVPSYQTDQIKQTVTDKVTDAVRTADGLTHIETTSYDGGLLMSLYFPMDFDMKLAENEVKQSLANVDLPSDVKQTPTVTRVTTNSFPILSYSLSSDHMDGNALRSTVQASITKQLKSVPGVADVQAVGAANDGYVITVRMKDLQKNGLTVDDVNKSLTSAMPSWSSGKIPNGKVSIPIRIEGLNWSDQQIKDISLKNKQGKSVPLSAVADVSHSLTDVKTISRTNGKPSVLLNVLKTPSANITDVSERVQQRIAQIPAIQKGDVSLTLMLDRAHELNASLKGLVREGLLGCLFSMLCVFFFFRNVRSTLLIAVSLPISLLATTAVLKWLGITLNILTVSGLIVAMGRIVDDSIVILDNIYRRIQESKGASLLHTTASAVSEMLPAIFASTATTIAVYVPIAMVGGIVSASFSGFAWSVVTALVVSFFVAMLVIPSFFFMGWKGLHAESVTVESKMKPVLQFAFTNKRWVILTSIVLFVGAGIYSAFLPVNFLPSAKSGQVAVKVELPKGSSLSQVDTEVKKVESILRANPNVAAFSAAFGSSFAPQSDDVFDEGGGFIQQPNVANLSVALKDKNQLNSFIPSLQTSLSSLSNKAVYTVTNQNISGDDSQLKVMLTGPNQKSVDDAAQKVRTALADISGLSVDGKVDLTNGTPQYTVILNQNKIKQAGVKLDDITRVLSGYFTQPKDFSITTSSYSIPGDMYLEQLQEKGSEVTAKQNDPAKLMSLLAAETFTAKNGQKIRLDQLAVISEDHTPSSIQERDGQPYAAVTAQITSNDMSGVSSKVQQTLDHTSLPKGVSFSLGGISEQVKQMVIDMSIALAFSVLLVLLITSAVFKGWKAPLAVLLSIPMAVSGVVLSLILFGGEWNLAALVGVLMLIGIVVTNGIVMIDKIERNRLEGMEMRSAIIQGSLSRVRPIFMTAGTTILALLPLAFTHSTDTVISQTLGIVVIGGMITSTLNSFMVIPIIYEWLQSKSIKRKERSFIKVTDNKTC</sequence>
<dbReference type="SUPFAM" id="SSF82693">
    <property type="entry name" value="Multidrug efflux transporter AcrB pore domain, PN1, PN2, PC1 and PC2 subdomains"/>
    <property type="match status" value="3"/>
</dbReference>
<name>A0A0U5AXC1_9BACL</name>
<organism evidence="1 2">
    <name type="scientific">Aneurinibacillus soli</name>
    <dbReference type="NCBI Taxonomy" id="1500254"/>
    <lineage>
        <taxon>Bacteria</taxon>
        <taxon>Bacillati</taxon>
        <taxon>Bacillota</taxon>
        <taxon>Bacilli</taxon>
        <taxon>Bacillales</taxon>
        <taxon>Paenibacillaceae</taxon>
        <taxon>Aneurinibacillus group</taxon>
        <taxon>Aneurinibacillus</taxon>
    </lineage>
</organism>